<keyword evidence="6" id="KW-0769">Symport</keyword>
<evidence type="ECO:0000256" key="8">
    <source>
        <dbReference type="ARBA" id="ARBA00023053"/>
    </source>
</evidence>
<keyword evidence="7 14" id="KW-1133">Transmembrane helix</keyword>
<feature type="transmembrane region" description="Helical" evidence="14">
    <location>
        <begin position="435"/>
        <end position="454"/>
    </location>
</feature>
<dbReference type="AlphaFoldDB" id="A0A1G9FFY7"/>
<keyword evidence="8" id="KW-0915">Sodium</keyword>
<protein>
    <submittedName>
        <fullName evidence="15">Solute:Na+ symporter, SSS family/sodium/pantothenate symporter</fullName>
    </submittedName>
</protein>
<organism evidence="15 16">
    <name type="scientific">Lacicoccus qingdaonensis</name>
    <dbReference type="NCBI Taxonomy" id="576118"/>
    <lineage>
        <taxon>Bacteria</taxon>
        <taxon>Bacillati</taxon>
        <taxon>Bacillota</taxon>
        <taxon>Bacilli</taxon>
        <taxon>Bacillales</taxon>
        <taxon>Salinicoccaceae</taxon>
        <taxon>Lacicoccus</taxon>
    </lineage>
</organism>
<evidence type="ECO:0000256" key="12">
    <source>
        <dbReference type="ARBA" id="ARBA00033708"/>
    </source>
</evidence>
<evidence type="ECO:0000313" key="16">
    <source>
        <dbReference type="Proteomes" id="UP000199008"/>
    </source>
</evidence>
<evidence type="ECO:0000256" key="6">
    <source>
        <dbReference type="ARBA" id="ARBA00022847"/>
    </source>
</evidence>
<feature type="transmembrane region" description="Helical" evidence="14">
    <location>
        <begin position="242"/>
        <end position="262"/>
    </location>
</feature>
<dbReference type="GO" id="GO:0005886">
    <property type="term" value="C:plasma membrane"/>
    <property type="evidence" value="ECO:0007669"/>
    <property type="project" value="UniProtKB-SubCell"/>
</dbReference>
<dbReference type="Pfam" id="PF00474">
    <property type="entry name" value="SSF"/>
    <property type="match status" value="1"/>
</dbReference>
<evidence type="ECO:0000256" key="3">
    <source>
        <dbReference type="ARBA" id="ARBA00022448"/>
    </source>
</evidence>
<evidence type="ECO:0000313" key="15">
    <source>
        <dbReference type="EMBL" id="SDK87073.1"/>
    </source>
</evidence>
<gene>
    <name evidence="15" type="ORF">SAMN05216216_11213</name>
</gene>
<keyword evidence="9" id="KW-0406">Ion transport</keyword>
<dbReference type="EMBL" id="FNFY01000012">
    <property type="protein sequence ID" value="SDK87073.1"/>
    <property type="molecule type" value="Genomic_DNA"/>
</dbReference>
<dbReference type="STRING" id="576118.SAMN05216216_11213"/>
<dbReference type="InterPro" id="IPR038377">
    <property type="entry name" value="Na/Glc_symporter_sf"/>
</dbReference>
<keyword evidence="16" id="KW-1185">Reference proteome</keyword>
<feature type="transmembrane region" description="Helical" evidence="14">
    <location>
        <begin position="283"/>
        <end position="304"/>
    </location>
</feature>
<feature type="transmembrane region" description="Helical" evidence="14">
    <location>
        <begin position="198"/>
        <end position="222"/>
    </location>
</feature>
<dbReference type="GO" id="GO:0006814">
    <property type="term" value="P:sodium ion transport"/>
    <property type="evidence" value="ECO:0007669"/>
    <property type="project" value="UniProtKB-KW"/>
</dbReference>
<feature type="transmembrane region" description="Helical" evidence="14">
    <location>
        <begin position="404"/>
        <end position="428"/>
    </location>
</feature>
<dbReference type="PANTHER" id="PTHR48086">
    <property type="entry name" value="SODIUM/PROLINE SYMPORTER-RELATED"/>
    <property type="match status" value="1"/>
</dbReference>
<dbReference type="Proteomes" id="UP000199008">
    <property type="component" value="Unassembled WGS sequence"/>
</dbReference>
<keyword evidence="10 14" id="KW-0472">Membrane</keyword>
<comment type="similarity">
    <text evidence="2 13">Belongs to the sodium:solute symporter (SSF) (TC 2.A.21) family.</text>
</comment>
<feature type="transmembrane region" description="Helical" evidence="14">
    <location>
        <begin position="44"/>
        <end position="62"/>
    </location>
</feature>
<dbReference type="CDD" id="cd10322">
    <property type="entry name" value="SLC5sbd"/>
    <property type="match status" value="1"/>
</dbReference>
<keyword evidence="5 14" id="KW-0812">Transmembrane</keyword>
<proteinExistence type="inferred from homology"/>
<feature type="transmembrane region" description="Helical" evidence="14">
    <location>
        <begin position="82"/>
        <end position="101"/>
    </location>
</feature>
<dbReference type="RefSeq" id="WP_245696687.1">
    <property type="nucleotide sequence ID" value="NZ_FNFY01000012.1"/>
</dbReference>
<evidence type="ECO:0000256" key="1">
    <source>
        <dbReference type="ARBA" id="ARBA00004651"/>
    </source>
</evidence>
<comment type="subcellular location">
    <subcellularLocation>
        <location evidence="1">Cell membrane</location>
        <topology evidence="1">Multi-pass membrane protein</topology>
    </subcellularLocation>
</comment>
<sequence length="504" mass="54622">MEMELAFSGMSGILIMLFYGLLMLGIGIVTYLKNNNIHSSLDEYYLGGRGLGTMVLFFTFFATQYSGNTVIGYSAEAYRVGYANLVTIPFFIMIILVYLSFAPRMYKLGKKHNIVTPVDWLDMKFKSKSVSILAAILMLYALANFLLEQLVALGQGVAGLTGGTVPYQAGVIFFIAIMIAYGWLGGMRSVAYTDTMQGIALLVGVFMLLIGTIVYFGGVPSAGEYMRTYSPENLGVPEGGGLVRWSNFLILVGIGAAVYPNAIQRIFSAKNERALKRSFTQMAWMPFLTAGVVFFIGIMAYNAYPDLSVAESEQLVGIMASTIANQNIIFYIAMVLLFGGIIAAIVSTADSVLLTFSSIISKDIYGRYINPEASDKMKIHIGKIIGVIVVALLLIIAWNPPGTLYQIFVLKLKILVQVAPAIILGLYWERSHSKSVFAGMLVGAVVAATFTFLGLTPLGIFSGVLGLMINLVIYVGGSLILGIVPAEKEETSLSNNESGEPSRL</sequence>
<dbReference type="InterPro" id="IPR050277">
    <property type="entry name" value="Sodium:Solute_Symporter"/>
</dbReference>
<feature type="transmembrane region" description="Helical" evidence="14">
    <location>
        <begin position="381"/>
        <end position="398"/>
    </location>
</feature>
<feature type="transmembrane region" description="Helical" evidence="14">
    <location>
        <begin position="460"/>
        <end position="484"/>
    </location>
</feature>
<keyword evidence="4" id="KW-1003">Cell membrane</keyword>
<dbReference type="PROSITE" id="PS50283">
    <property type="entry name" value="NA_SOLUT_SYMP_3"/>
    <property type="match status" value="1"/>
</dbReference>
<evidence type="ECO:0000256" key="7">
    <source>
        <dbReference type="ARBA" id="ARBA00022989"/>
    </source>
</evidence>
<evidence type="ECO:0000256" key="14">
    <source>
        <dbReference type="SAM" id="Phobius"/>
    </source>
</evidence>
<evidence type="ECO:0000256" key="11">
    <source>
        <dbReference type="ARBA" id="ARBA00023201"/>
    </source>
</evidence>
<evidence type="ECO:0000256" key="13">
    <source>
        <dbReference type="RuleBase" id="RU362091"/>
    </source>
</evidence>
<dbReference type="GO" id="GO:0015293">
    <property type="term" value="F:symporter activity"/>
    <property type="evidence" value="ECO:0007669"/>
    <property type="project" value="UniProtKB-KW"/>
</dbReference>
<evidence type="ECO:0000256" key="4">
    <source>
        <dbReference type="ARBA" id="ARBA00022475"/>
    </source>
</evidence>
<dbReference type="PANTHER" id="PTHR48086:SF3">
    <property type="entry name" value="SODIUM_PROLINE SYMPORTER"/>
    <property type="match status" value="1"/>
</dbReference>
<feature type="transmembrane region" description="Helical" evidence="14">
    <location>
        <begin position="12"/>
        <end position="32"/>
    </location>
</feature>
<comment type="catalytic activity">
    <reaction evidence="12">
        <text>L-proline(in) + Na(+)(in) = L-proline(out) + Na(+)(out)</text>
        <dbReference type="Rhea" id="RHEA:28967"/>
        <dbReference type="ChEBI" id="CHEBI:29101"/>
        <dbReference type="ChEBI" id="CHEBI:60039"/>
    </reaction>
</comment>
<feature type="transmembrane region" description="Helical" evidence="14">
    <location>
        <begin position="167"/>
        <end position="186"/>
    </location>
</feature>
<evidence type="ECO:0000256" key="10">
    <source>
        <dbReference type="ARBA" id="ARBA00023136"/>
    </source>
</evidence>
<name>A0A1G9FFY7_9BACL</name>
<evidence type="ECO:0000256" key="2">
    <source>
        <dbReference type="ARBA" id="ARBA00006434"/>
    </source>
</evidence>
<accession>A0A1G9FFY7</accession>
<feature type="transmembrane region" description="Helical" evidence="14">
    <location>
        <begin position="130"/>
        <end position="147"/>
    </location>
</feature>
<evidence type="ECO:0000256" key="9">
    <source>
        <dbReference type="ARBA" id="ARBA00023065"/>
    </source>
</evidence>
<reference evidence="16" key="1">
    <citation type="submission" date="2016-10" db="EMBL/GenBank/DDBJ databases">
        <authorList>
            <person name="Varghese N."/>
            <person name="Submissions S."/>
        </authorList>
    </citation>
    <scope>NUCLEOTIDE SEQUENCE [LARGE SCALE GENOMIC DNA]</scope>
    <source>
        <strain evidence="16">CGMCC 1.8895</strain>
    </source>
</reference>
<evidence type="ECO:0000256" key="5">
    <source>
        <dbReference type="ARBA" id="ARBA00022692"/>
    </source>
</evidence>
<keyword evidence="11" id="KW-0739">Sodium transport</keyword>
<keyword evidence="3" id="KW-0813">Transport</keyword>
<dbReference type="InterPro" id="IPR001734">
    <property type="entry name" value="Na/solute_symporter"/>
</dbReference>
<dbReference type="Gene3D" id="1.20.1730.10">
    <property type="entry name" value="Sodium/glucose cotransporter"/>
    <property type="match status" value="1"/>
</dbReference>
<feature type="transmembrane region" description="Helical" evidence="14">
    <location>
        <begin position="328"/>
        <end position="360"/>
    </location>
</feature>